<feature type="chain" id="PRO_5035855707" evidence="3">
    <location>
        <begin position="21"/>
        <end position="249"/>
    </location>
</feature>
<evidence type="ECO:0000313" key="6">
    <source>
        <dbReference type="EMBL" id="MBP3943652.1"/>
    </source>
</evidence>
<dbReference type="SUPFAM" id="SSF141066">
    <property type="entry name" value="ICP-like"/>
    <property type="match status" value="1"/>
</dbReference>
<evidence type="ECO:0000259" key="4">
    <source>
        <dbReference type="Pfam" id="PF09394"/>
    </source>
</evidence>
<dbReference type="InterPro" id="IPR018990">
    <property type="entry name" value="Prot_inh_I42_chagasin"/>
</dbReference>
<feature type="domain" description="Lipocalin-like" evidence="5">
    <location>
        <begin position="133"/>
        <end position="221"/>
    </location>
</feature>
<comment type="caution">
    <text evidence="6">The sequence shown here is derived from an EMBL/GenBank/DDBJ whole genome shotgun (WGS) entry which is preliminary data.</text>
</comment>
<dbReference type="InterPro" id="IPR036331">
    <property type="entry name" value="Chagasin-like_sf"/>
</dbReference>
<reference evidence="6" key="1">
    <citation type="submission" date="2021-03" db="EMBL/GenBank/DDBJ databases">
        <authorList>
            <person name="Lu T."/>
            <person name="Wang Q."/>
            <person name="Han X."/>
        </authorList>
    </citation>
    <scope>NUCLEOTIDE SEQUENCE</scope>
    <source>
        <strain evidence="6">WQ 2009</strain>
    </source>
</reference>
<dbReference type="EMBL" id="JAGKSB010000008">
    <property type="protein sequence ID" value="MBP3943652.1"/>
    <property type="molecule type" value="Genomic_DNA"/>
</dbReference>
<evidence type="ECO:0000313" key="7">
    <source>
        <dbReference type="Proteomes" id="UP000679691"/>
    </source>
</evidence>
<accession>A0A8T4H9D5</accession>
<dbReference type="Pfam" id="PF09394">
    <property type="entry name" value="Inhibitor_I42"/>
    <property type="match status" value="1"/>
</dbReference>
<dbReference type="GO" id="GO:0004869">
    <property type="term" value="F:cysteine-type endopeptidase inhibitor activity"/>
    <property type="evidence" value="ECO:0007669"/>
    <property type="project" value="UniProtKB-KW"/>
</dbReference>
<gene>
    <name evidence="6" type="ORF">J5U18_08770</name>
</gene>
<dbReference type="RefSeq" id="WP_353547152.1">
    <property type="nucleotide sequence ID" value="NZ_JAGKSB010000008.1"/>
</dbReference>
<keyword evidence="1" id="KW-0646">Protease inhibitor</keyword>
<organism evidence="6 7">
    <name type="scientific">Rhinopithecimicrobium faecis</name>
    <dbReference type="NCBI Taxonomy" id="2820698"/>
    <lineage>
        <taxon>Bacteria</taxon>
        <taxon>Pseudomonadati</taxon>
        <taxon>Bacteroidota</taxon>
        <taxon>Sphingobacteriia</taxon>
        <taxon>Sphingobacteriales</taxon>
        <taxon>Sphingobacteriaceae</taxon>
        <taxon>Rhinopithecimicrobium</taxon>
    </lineage>
</organism>
<sequence>MKKIVYTLSILFFMCFNVQAQSMITISLDSVEDGTKFYFSPGQLVKVKASANITTGYSWTADYNKKLVRLAHEGYASDPVPEGWVGGGGTAFFDFEMLAKGNSTLSFLYSRNGQDGQPKKLHIICHPVNKASLLGPWIQTNYSELVVRDGVKYPHDTTYTKGEHTFIFNSNKKGVSKDFNSETGLIEESSFKWTLKKNILTLQYLVSSNAQDSFPEVYTVSPSINGVILESMKKENDSNFTYSKLILKR</sequence>
<evidence type="ECO:0000256" key="2">
    <source>
        <dbReference type="ARBA" id="ARBA00022704"/>
    </source>
</evidence>
<dbReference type="Gene3D" id="2.60.40.2020">
    <property type="match status" value="1"/>
</dbReference>
<evidence type="ECO:0000256" key="3">
    <source>
        <dbReference type="SAM" id="SignalP"/>
    </source>
</evidence>
<keyword evidence="3" id="KW-0732">Signal</keyword>
<protein>
    <submittedName>
        <fullName evidence="6">Protease inhibitor I42 family protein</fullName>
    </submittedName>
</protein>
<dbReference type="Pfam" id="PF13648">
    <property type="entry name" value="Lipocalin_4"/>
    <property type="match status" value="1"/>
</dbReference>
<feature type="domain" description="Proteinase inhibitor I42 chagasin" evidence="4">
    <location>
        <begin position="40"/>
        <end position="118"/>
    </location>
</feature>
<proteinExistence type="predicted"/>
<keyword evidence="7" id="KW-1185">Reference proteome</keyword>
<dbReference type="Proteomes" id="UP000679691">
    <property type="component" value="Unassembled WGS sequence"/>
</dbReference>
<evidence type="ECO:0000259" key="5">
    <source>
        <dbReference type="Pfam" id="PF13648"/>
    </source>
</evidence>
<keyword evidence="2" id="KW-0789">Thiol protease inhibitor</keyword>
<name>A0A8T4H9D5_9SPHI</name>
<dbReference type="AlphaFoldDB" id="A0A8T4H9D5"/>
<feature type="signal peptide" evidence="3">
    <location>
        <begin position="1"/>
        <end position="20"/>
    </location>
</feature>
<dbReference type="InterPro" id="IPR024311">
    <property type="entry name" value="Lipocalin-like"/>
</dbReference>
<evidence type="ECO:0000256" key="1">
    <source>
        <dbReference type="ARBA" id="ARBA00022690"/>
    </source>
</evidence>